<keyword evidence="6 7" id="KW-0472">Membrane</keyword>
<dbReference type="InterPro" id="IPR035906">
    <property type="entry name" value="MetI-like_sf"/>
</dbReference>
<proteinExistence type="inferred from homology"/>
<reference evidence="9" key="1">
    <citation type="submission" date="2020-10" db="EMBL/GenBank/DDBJ databases">
        <authorList>
            <person name="Gilroy R."/>
        </authorList>
    </citation>
    <scope>NUCLEOTIDE SEQUENCE</scope>
    <source>
        <strain evidence="9">11159</strain>
    </source>
</reference>
<feature type="transmembrane region" description="Helical" evidence="7">
    <location>
        <begin position="309"/>
        <end position="331"/>
    </location>
</feature>
<dbReference type="PROSITE" id="PS50928">
    <property type="entry name" value="ABC_TM1"/>
    <property type="match status" value="1"/>
</dbReference>
<evidence type="ECO:0000256" key="3">
    <source>
        <dbReference type="ARBA" id="ARBA00022475"/>
    </source>
</evidence>
<dbReference type="GO" id="GO:0055085">
    <property type="term" value="P:transmembrane transport"/>
    <property type="evidence" value="ECO:0007669"/>
    <property type="project" value="InterPro"/>
</dbReference>
<reference evidence="9" key="2">
    <citation type="journal article" date="2021" name="PeerJ">
        <title>Extensive microbial diversity within the chicken gut microbiome revealed by metagenomics and culture.</title>
        <authorList>
            <person name="Gilroy R."/>
            <person name="Ravi A."/>
            <person name="Getino M."/>
            <person name="Pursley I."/>
            <person name="Horton D.L."/>
            <person name="Alikhan N.F."/>
            <person name="Baker D."/>
            <person name="Gharbi K."/>
            <person name="Hall N."/>
            <person name="Watson M."/>
            <person name="Adriaenssens E.M."/>
            <person name="Foster-Nyarko E."/>
            <person name="Jarju S."/>
            <person name="Secka A."/>
            <person name="Antonio M."/>
            <person name="Oren A."/>
            <person name="Chaudhuri R.R."/>
            <person name="La Ragione R."/>
            <person name="Hildebrand F."/>
            <person name="Pallen M.J."/>
        </authorList>
    </citation>
    <scope>NUCLEOTIDE SEQUENCE</scope>
    <source>
        <strain evidence="9">11159</strain>
    </source>
</reference>
<feature type="transmembrane region" description="Helical" evidence="7">
    <location>
        <begin position="188"/>
        <end position="207"/>
    </location>
</feature>
<evidence type="ECO:0000313" key="9">
    <source>
        <dbReference type="EMBL" id="MBO8428121.1"/>
    </source>
</evidence>
<dbReference type="PANTHER" id="PTHR43227:SF11">
    <property type="entry name" value="BLL4140 PROTEIN"/>
    <property type="match status" value="1"/>
</dbReference>
<dbReference type="PANTHER" id="PTHR43227">
    <property type="entry name" value="BLL4140 PROTEIN"/>
    <property type="match status" value="1"/>
</dbReference>
<evidence type="ECO:0000256" key="4">
    <source>
        <dbReference type="ARBA" id="ARBA00022692"/>
    </source>
</evidence>
<keyword evidence="2 7" id="KW-0813">Transport</keyword>
<comment type="similarity">
    <text evidence="7">Belongs to the binding-protein-dependent transport system permease family.</text>
</comment>
<evidence type="ECO:0000256" key="5">
    <source>
        <dbReference type="ARBA" id="ARBA00022989"/>
    </source>
</evidence>
<feature type="transmembrane region" description="Helical" evidence="7">
    <location>
        <begin position="136"/>
        <end position="156"/>
    </location>
</feature>
<dbReference type="Gene3D" id="1.10.3720.10">
    <property type="entry name" value="MetI-like"/>
    <property type="match status" value="1"/>
</dbReference>
<dbReference type="CDD" id="cd06261">
    <property type="entry name" value="TM_PBP2"/>
    <property type="match status" value="1"/>
</dbReference>
<keyword evidence="5 7" id="KW-1133">Transmembrane helix</keyword>
<dbReference type="SUPFAM" id="SSF161098">
    <property type="entry name" value="MetI-like"/>
    <property type="match status" value="1"/>
</dbReference>
<gene>
    <name evidence="9" type="ORF">IAC58_06235</name>
</gene>
<keyword evidence="4 7" id="KW-0812">Transmembrane</keyword>
<accession>A0A9D9GWZ7</accession>
<evidence type="ECO:0000256" key="6">
    <source>
        <dbReference type="ARBA" id="ARBA00023136"/>
    </source>
</evidence>
<feature type="transmembrane region" description="Helical" evidence="7">
    <location>
        <begin position="243"/>
        <end position="267"/>
    </location>
</feature>
<evidence type="ECO:0000256" key="2">
    <source>
        <dbReference type="ARBA" id="ARBA00022448"/>
    </source>
</evidence>
<evidence type="ECO:0000259" key="8">
    <source>
        <dbReference type="PROSITE" id="PS50928"/>
    </source>
</evidence>
<evidence type="ECO:0000256" key="1">
    <source>
        <dbReference type="ARBA" id="ARBA00004651"/>
    </source>
</evidence>
<comment type="subcellular location">
    <subcellularLocation>
        <location evidence="1 7">Cell membrane</location>
        <topology evidence="1 7">Multi-pass membrane protein</topology>
    </subcellularLocation>
</comment>
<dbReference type="EMBL" id="JADIMY010000119">
    <property type="protein sequence ID" value="MBO8428121.1"/>
    <property type="molecule type" value="Genomic_DNA"/>
</dbReference>
<sequence>MELIALGRKTKKLQIGKMNYFHRVGVKIKKYATIFWFILPAAFFAFLFGYIPLIFILAAFKSDFVLAINSPLQELFRNNWSFAQFSRIFGEDSEMFLLSISNTLIINVINLCLVFPFSILLAIMLSEVKSTFTSKLILIILCLPNFLSWPTVIGIWNNLFRDQNGVINNILMNIGLIKEPIYWFGDNIGGIAGFNLFKFFAIVMNAWKGSGWNSIMFYTAIMSIDKSYYEASEIDGCSKIKQIWYLTLPSILPIIALMFIMNITYILSSGFEQINLLANISDPNLKERMKTLDVYLYEVALGAGADMSFATALGIFNSSVSLLFMLCGNAISKKFLHRGLW</sequence>
<protein>
    <submittedName>
        <fullName evidence="9">Sugar ABC transporter permease</fullName>
    </submittedName>
</protein>
<dbReference type="AlphaFoldDB" id="A0A9D9GWZ7"/>
<comment type="caution">
    <text evidence="9">The sequence shown here is derived from an EMBL/GenBank/DDBJ whole genome shotgun (WGS) entry which is preliminary data.</text>
</comment>
<name>A0A9D9GWZ7_9BACL</name>
<organism evidence="9 10">
    <name type="scientific">Candidatus Onthovivens merdipullorum</name>
    <dbReference type="NCBI Taxonomy" id="2840889"/>
    <lineage>
        <taxon>Bacteria</taxon>
        <taxon>Bacillati</taxon>
        <taxon>Bacillota</taxon>
        <taxon>Bacilli</taxon>
        <taxon>Bacillales</taxon>
        <taxon>Candidatus Onthovivens</taxon>
    </lineage>
</organism>
<dbReference type="Pfam" id="PF00528">
    <property type="entry name" value="BPD_transp_1"/>
    <property type="match status" value="1"/>
</dbReference>
<feature type="transmembrane region" description="Helical" evidence="7">
    <location>
        <begin position="33"/>
        <end position="60"/>
    </location>
</feature>
<evidence type="ECO:0000256" key="7">
    <source>
        <dbReference type="RuleBase" id="RU363032"/>
    </source>
</evidence>
<dbReference type="GO" id="GO:0005886">
    <property type="term" value="C:plasma membrane"/>
    <property type="evidence" value="ECO:0007669"/>
    <property type="project" value="UniProtKB-SubCell"/>
</dbReference>
<keyword evidence="3" id="KW-1003">Cell membrane</keyword>
<dbReference type="Proteomes" id="UP000823613">
    <property type="component" value="Unassembled WGS sequence"/>
</dbReference>
<dbReference type="InterPro" id="IPR050809">
    <property type="entry name" value="UgpAE/MalFG_permease"/>
</dbReference>
<feature type="domain" description="ABC transmembrane type-1" evidence="8">
    <location>
        <begin position="100"/>
        <end position="328"/>
    </location>
</feature>
<evidence type="ECO:0000313" key="10">
    <source>
        <dbReference type="Proteomes" id="UP000823613"/>
    </source>
</evidence>
<dbReference type="InterPro" id="IPR000515">
    <property type="entry name" value="MetI-like"/>
</dbReference>
<feature type="transmembrane region" description="Helical" evidence="7">
    <location>
        <begin position="104"/>
        <end position="124"/>
    </location>
</feature>